<evidence type="ECO:0000313" key="6">
    <source>
        <dbReference type="Proteomes" id="UP001595766"/>
    </source>
</evidence>
<reference evidence="6" key="1">
    <citation type="journal article" date="2019" name="Int. J. Syst. Evol. Microbiol.">
        <title>The Global Catalogue of Microorganisms (GCM) 10K type strain sequencing project: providing services to taxonomists for standard genome sequencing and annotation.</title>
        <authorList>
            <consortium name="The Broad Institute Genomics Platform"/>
            <consortium name="The Broad Institute Genome Sequencing Center for Infectious Disease"/>
            <person name="Wu L."/>
            <person name="Ma J."/>
        </authorList>
    </citation>
    <scope>NUCLEOTIDE SEQUENCE [LARGE SCALE GENOMIC DNA]</scope>
    <source>
        <strain evidence="6">CECT 8551</strain>
    </source>
</reference>
<comment type="similarity">
    <text evidence="1">Belongs to the leucine-binding protein family.</text>
</comment>
<evidence type="ECO:0000256" key="3">
    <source>
        <dbReference type="SAM" id="SignalP"/>
    </source>
</evidence>
<dbReference type="InterPro" id="IPR028081">
    <property type="entry name" value="Leu-bd"/>
</dbReference>
<comment type="caution">
    <text evidence="5">The sequence shown here is derived from an EMBL/GenBank/DDBJ whole genome shotgun (WGS) entry which is preliminary data.</text>
</comment>
<feature type="signal peptide" evidence="3">
    <location>
        <begin position="1"/>
        <end position="20"/>
    </location>
</feature>
<organism evidence="5 6">
    <name type="scientific">Belliella kenyensis</name>
    <dbReference type="NCBI Taxonomy" id="1472724"/>
    <lineage>
        <taxon>Bacteria</taxon>
        <taxon>Pseudomonadati</taxon>
        <taxon>Bacteroidota</taxon>
        <taxon>Cytophagia</taxon>
        <taxon>Cytophagales</taxon>
        <taxon>Cyclobacteriaceae</taxon>
        <taxon>Belliella</taxon>
    </lineage>
</organism>
<name>A0ABV8EGY5_9BACT</name>
<evidence type="ECO:0000256" key="2">
    <source>
        <dbReference type="ARBA" id="ARBA00022729"/>
    </source>
</evidence>
<dbReference type="SUPFAM" id="SSF53822">
    <property type="entry name" value="Periplasmic binding protein-like I"/>
    <property type="match status" value="1"/>
</dbReference>
<dbReference type="Gene3D" id="1.25.40.10">
    <property type="entry name" value="Tetratricopeptide repeat domain"/>
    <property type="match status" value="1"/>
</dbReference>
<dbReference type="Gene3D" id="3.40.50.2300">
    <property type="match status" value="2"/>
</dbReference>
<dbReference type="RefSeq" id="WP_241296420.1">
    <property type="nucleotide sequence ID" value="NZ_JAKZGR010000014.1"/>
</dbReference>
<dbReference type="InterPro" id="IPR011990">
    <property type="entry name" value="TPR-like_helical_dom_sf"/>
</dbReference>
<proteinExistence type="inferred from homology"/>
<protein>
    <submittedName>
        <fullName evidence="5">ABC transporter substrate-binding protein</fullName>
    </submittedName>
</protein>
<sequence>MKQVFLLTFIMVSFFANSIAQDALNNYNRAKTLLGYGNNKDAMELFRSYMDEKQYGDLSRYATFYFAQAAFMNKQPNLSKATLEPLLNLSNWDGQDDARYLMALIYFEEGNHANALERILEIKDETVKQQAENATYKYLKDVSLSYLAANLKKYETNRGFVVSLKEKIEKQSVMSTNDRLIYNQIKNVELGNSSSQVKNDFKKKDDVLDVAVVLPFSQSSGTQTRAINTSNFIFELYQGIAFALDEAKKKGLKVNVKAFDTQRSVDRMKGIFADPFFDKADIIIGPLYPEEVDLMSSFAEDRRIPFINPLSNIDDKVENFEYAYLFRPSVSAITDGVLAFARQEVRGRRIAIAYTSSTRDENLAKKLSDQASSKGFQVVSFEKVDDRSIRGFFEKVNLRRGGGAPSADMIVILTDDPNIAAPTFQLMESISRDIPVLVMDSWLYFNFANYEMIQHDNFHFISNNTAKFGSKELEDFRESFFQKYQIYPSLNAHLGYELMSWLSSTMNSSSGFDFRKSLDQKSGVGGKITYGLDFRGSKNNRYVPILHLGDGVLDIK</sequence>
<keyword evidence="2 3" id="KW-0732">Signal</keyword>
<dbReference type="Proteomes" id="UP001595766">
    <property type="component" value="Unassembled WGS sequence"/>
</dbReference>
<dbReference type="EMBL" id="JBHSAV010000009">
    <property type="protein sequence ID" value="MFC3975554.1"/>
    <property type="molecule type" value="Genomic_DNA"/>
</dbReference>
<evidence type="ECO:0000256" key="1">
    <source>
        <dbReference type="ARBA" id="ARBA00010062"/>
    </source>
</evidence>
<feature type="chain" id="PRO_5045180430" evidence="3">
    <location>
        <begin position="21"/>
        <end position="556"/>
    </location>
</feature>
<accession>A0ABV8EGY5</accession>
<dbReference type="CDD" id="cd06268">
    <property type="entry name" value="PBP1_ABC_transporter_LIVBP-like"/>
    <property type="match status" value="1"/>
</dbReference>
<dbReference type="Pfam" id="PF13458">
    <property type="entry name" value="Peripla_BP_6"/>
    <property type="match status" value="1"/>
</dbReference>
<gene>
    <name evidence="5" type="ORF">ACFOUP_04115</name>
</gene>
<evidence type="ECO:0000313" key="5">
    <source>
        <dbReference type="EMBL" id="MFC3975554.1"/>
    </source>
</evidence>
<feature type="domain" description="Leucine-binding protein" evidence="4">
    <location>
        <begin position="238"/>
        <end position="504"/>
    </location>
</feature>
<evidence type="ECO:0000259" key="4">
    <source>
        <dbReference type="Pfam" id="PF13458"/>
    </source>
</evidence>
<keyword evidence="6" id="KW-1185">Reference proteome</keyword>
<dbReference type="InterPro" id="IPR028082">
    <property type="entry name" value="Peripla_BP_I"/>
</dbReference>